<evidence type="ECO:0000256" key="5">
    <source>
        <dbReference type="SAM" id="MobiDB-lite"/>
    </source>
</evidence>
<feature type="region of interest" description="Disordered" evidence="5">
    <location>
        <begin position="1"/>
        <end position="23"/>
    </location>
</feature>
<sequence>MPGPLPSSPARARKVPASSTHCRDTIDLGSKQPSFVDAWHGPAFIIRTMNSCKHNGFRRAVNNVKDVADLIRGFSRPLATPLVAFGMTSLLLIAADPVSAEPVLTIASLQRTTPVDFASEIAPILKRNCVACHQKADDEGGLVLESHASLMKGGDSGPAVVAEDAKSSLLLLRATGEEDPLMPPADNDVGASPLTADELGLLQLWITQGAKNSDASHTESISWQAIPESIRTVYASDVSPDGQQFAFARGNRLFVADIDQPTNSVVLADPALADLATGESGIADVDLIQSIAFSPDGRRLATGGFRTVRLWKRTHPAVESKEAAWMKVAQIISVKPGGSEIALVNAIGDIEVWDVATNDRRASILGHSDRVVGIAWAGSTNQLVVADEAGHISVFDATNGNKLTELELGVSLEQLATGSDGIHIAVRTSDGIAQLLRMVAAAENAPATIQVVHDSLADISDATAVVLITKPALAVSVASETRGVVLVDAAKNQILRTLDAGAIVDAIDVSADQTRLATGSRDGTVQVWNLADGKRLAIANASIEDALAVSKRTRDASRQKALLAKLAEKTKELEELLKKEDEALAAVIKTRDAAAKANEANEAKRVEAAKLVTMTEAAIAKSKAEMAAAEKLAAEAKSRLEQATKQLESDKSAKEKIAAEQADKQADNQADETTAAKTAEAEQKVAATQAEIEKAKADIAAAEKSIAAAKAAQEKSVKELEAQRTALTKAEAEKAKTEAELVKQQRSTDAATAAQKRATEAIPSHQRVVEAETRGLARLDAKLAHAQANLSRPGRAVMDLAWSSDDSQIATVHRDGTSCLIRSLDGQPLTTFPRTDSHDVMGVGTTDRFDVAFVNKTLCRLLIPGIIQGYSLQGQWTLERTIGSIDNPNLLADRVTAIDFRADSMTLAVGSGEPSRSGSVKIFDVRNGTVLRDLGELHLDTVLGLAFSPDSQTLASASADRTIGLTNVASGETTRRLEGHTHHVLSVAWQDSGDVLASAAADQTVKLWNTETGETSRTVSGFPKEVTAVQFVETSDQFVAAGGSGEVRLIKSTNGGKVRGFDAAKEFVFTVAVTPDGKKLIAGDENGIVRIWSVADGKLIAELK</sequence>
<dbReference type="EMBL" id="BAABRO010000014">
    <property type="protein sequence ID" value="GAA5509534.1"/>
    <property type="molecule type" value="Genomic_DNA"/>
</dbReference>
<feature type="compositionally biased region" description="Basic and acidic residues" evidence="5">
    <location>
        <begin position="644"/>
        <end position="666"/>
    </location>
</feature>
<dbReference type="PROSITE" id="PS50294">
    <property type="entry name" value="WD_REPEATS_REGION"/>
    <property type="match status" value="2"/>
</dbReference>
<evidence type="ECO:0000259" key="6">
    <source>
        <dbReference type="Pfam" id="PF07635"/>
    </source>
</evidence>
<evidence type="ECO:0000256" key="1">
    <source>
        <dbReference type="ARBA" id="ARBA00022574"/>
    </source>
</evidence>
<organism evidence="7 8">
    <name type="scientific">Novipirellula caenicola</name>
    <dbReference type="NCBI Taxonomy" id="1536901"/>
    <lineage>
        <taxon>Bacteria</taxon>
        <taxon>Pseudomonadati</taxon>
        <taxon>Planctomycetota</taxon>
        <taxon>Planctomycetia</taxon>
        <taxon>Pirellulales</taxon>
        <taxon>Pirellulaceae</taxon>
        <taxon>Novipirellula</taxon>
    </lineage>
</organism>
<dbReference type="PROSITE" id="PS00678">
    <property type="entry name" value="WD_REPEATS_1"/>
    <property type="match status" value="2"/>
</dbReference>
<proteinExistence type="predicted"/>
<dbReference type="Proteomes" id="UP001416858">
    <property type="component" value="Unassembled WGS sequence"/>
</dbReference>
<dbReference type="PROSITE" id="PS50082">
    <property type="entry name" value="WD_REPEATS_2"/>
    <property type="match status" value="4"/>
</dbReference>
<dbReference type="PRINTS" id="PR00320">
    <property type="entry name" value="GPROTEINBRPT"/>
</dbReference>
<comment type="caution">
    <text evidence="7">The sequence shown here is derived from an EMBL/GenBank/DDBJ whole genome shotgun (WGS) entry which is preliminary data.</text>
</comment>
<feature type="repeat" description="WD" evidence="3">
    <location>
        <begin position="977"/>
        <end position="1018"/>
    </location>
</feature>
<keyword evidence="2" id="KW-0677">Repeat</keyword>
<dbReference type="SMART" id="SM00320">
    <property type="entry name" value="WD40"/>
    <property type="match status" value="9"/>
</dbReference>
<evidence type="ECO:0000256" key="2">
    <source>
        <dbReference type="ARBA" id="ARBA00022737"/>
    </source>
</evidence>
<keyword evidence="4" id="KW-0175">Coiled coil</keyword>
<dbReference type="RefSeq" id="WP_345686669.1">
    <property type="nucleotide sequence ID" value="NZ_BAABRO010000014.1"/>
</dbReference>
<dbReference type="Pfam" id="PF00400">
    <property type="entry name" value="WD40"/>
    <property type="match status" value="5"/>
</dbReference>
<feature type="repeat" description="WD" evidence="3">
    <location>
        <begin position="1061"/>
        <end position="1102"/>
    </location>
</feature>
<keyword evidence="1 3" id="KW-0853">WD repeat</keyword>
<feature type="domain" description="Cytochrome C Planctomycete-type" evidence="6">
    <location>
        <begin position="129"/>
        <end position="186"/>
    </location>
</feature>
<evidence type="ECO:0000256" key="3">
    <source>
        <dbReference type="PROSITE-ProRule" id="PRU00221"/>
    </source>
</evidence>
<dbReference type="SUPFAM" id="SSF50978">
    <property type="entry name" value="WD40 repeat-like"/>
    <property type="match status" value="1"/>
</dbReference>
<evidence type="ECO:0000313" key="7">
    <source>
        <dbReference type="EMBL" id="GAA5509534.1"/>
    </source>
</evidence>
<dbReference type="InterPro" id="IPR015943">
    <property type="entry name" value="WD40/YVTN_repeat-like_dom_sf"/>
</dbReference>
<feature type="repeat" description="WD" evidence="3">
    <location>
        <begin position="504"/>
        <end position="538"/>
    </location>
</feature>
<dbReference type="InterPro" id="IPR001680">
    <property type="entry name" value="WD40_rpt"/>
</dbReference>
<dbReference type="InterPro" id="IPR011047">
    <property type="entry name" value="Quinoprotein_ADH-like_sf"/>
</dbReference>
<feature type="coiled-coil region" evidence="4">
    <location>
        <begin position="556"/>
        <end position="586"/>
    </location>
</feature>
<keyword evidence="8" id="KW-1185">Reference proteome</keyword>
<reference evidence="7 8" key="1">
    <citation type="submission" date="2024-02" db="EMBL/GenBank/DDBJ databases">
        <title>Rhodopirellula caenicola NBRC 110016.</title>
        <authorList>
            <person name="Ichikawa N."/>
            <person name="Katano-Makiyama Y."/>
            <person name="Hidaka K."/>
        </authorList>
    </citation>
    <scope>NUCLEOTIDE SEQUENCE [LARGE SCALE GENOMIC DNA]</scope>
    <source>
        <strain evidence="7 8">NBRC 110016</strain>
    </source>
</reference>
<dbReference type="InterPro" id="IPR019775">
    <property type="entry name" value="WD40_repeat_CS"/>
</dbReference>
<gene>
    <name evidence="7" type="primary">smc_2</name>
    <name evidence="7" type="ORF">Rcae01_05034</name>
</gene>
<protein>
    <submittedName>
        <fullName evidence="7">Chromosome partition protein Smc</fullName>
    </submittedName>
</protein>
<dbReference type="InterPro" id="IPR011429">
    <property type="entry name" value="Cyt_c_Planctomycete-type"/>
</dbReference>
<dbReference type="InterPro" id="IPR036322">
    <property type="entry name" value="WD40_repeat_dom_sf"/>
</dbReference>
<dbReference type="InterPro" id="IPR020472">
    <property type="entry name" value="WD40_PAC1"/>
</dbReference>
<evidence type="ECO:0000313" key="8">
    <source>
        <dbReference type="Proteomes" id="UP001416858"/>
    </source>
</evidence>
<dbReference type="CDD" id="cd00200">
    <property type="entry name" value="WD40"/>
    <property type="match status" value="1"/>
</dbReference>
<evidence type="ECO:0000256" key="4">
    <source>
        <dbReference type="SAM" id="Coils"/>
    </source>
</evidence>
<dbReference type="Pfam" id="PF07635">
    <property type="entry name" value="PSCyt1"/>
    <property type="match status" value="1"/>
</dbReference>
<dbReference type="SUPFAM" id="SSF50998">
    <property type="entry name" value="Quinoprotein alcohol dehydrogenase-like"/>
    <property type="match status" value="1"/>
</dbReference>
<feature type="region of interest" description="Disordered" evidence="5">
    <location>
        <begin position="644"/>
        <end position="678"/>
    </location>
</feature>
<dbReference type="PANTHER" id="PTHR22847:SF637">
    <property type="entry name" value="WD REPEAT DOMAIN 5B"/>
    <property type="match status" value="1"/>
</dbReference>
<name>A0ABP9VWL5_9BACT</name>
<dbReference type="PANTHER" id="PTHR22847">
    <property type="entry name" value="WD40 REPEAT PROTEIN"/>
    <property type="match status" value="1"/>
</dbReference>
<accession>A0ABP9VWL5</accession>
<dbReference type="Gene3D" id="2.130.10.10">
    <property type="entry name" value="YVTN repeat-like/Quinoprotein amine dehydrogenase"/>
    <property type="match status" value="4"/>
</dbReference>
<feature type="repeat" description="WD" evidence="3">
    <location>
        <begin position="935"/>
        <end position="976"/>
    </location>
</feature>